<organism evidence="1 2">
    <name type="scientific">Daphnia sinensis</name>
    <dbReference type="NCBI Taxonomy" id="1820382"/>
    <lineage>
        <taxon>Eukaryota</taxon>
        <taxon>Metazoa</taxon>
        <taxon>Ecdysozoa</taxon>
        <taxon>Arthropoda</taxon>
        <taxon>Crustacea</taxon>
        <taxon>Branchiopoda</taxon>
        <taxon>Diplostraca</taxon>
        <taxon>Cladocera</taxon>
        <taxon>Anomopoda</taxon>
        <taxon>Daphniidae</taxon>
        <taxon>Daphnia</taxon>
        <taxon>Daphnia similis group</taxon>
    </lineage>
</organism>
<name>A0AAD5PTG9_9CRUS</name>
<gene>
    <name evidence="1" type="ORF">GHT06_015631</name>
</gene>
<dbReference type="Proteomes" id="UP000820818">
    <property type="component" value="Linkage Group LG5"/>
</dbReference>
<keyword evidence="2" id="KW-1185">Reference proteome</keyword>
<sequence>MHFIVYDVNRHTRVFQIKKWKRKQNQQRYTLILNCLFSHHLDRFVCYLPFSNG</sequence>
<comment type="caution">
    <text evidence="1">The sequence shown here is derived from an EMBL/GenBank/DDBJ whole genome shotgun (WGS) entry which is preliminary data.</text>
</comment>
<dbReference type="EMBL" id="WJBH02000005">
    <property type="protein sequence ID" value="KAI9558842.1"/>
    <property type="molecule type" value="Genomic_DNA"/>
</dbReference>
<reference evidence="1 2" key="1">
    <citation type="submission" date="2022-05" db="EMBL/GenBank/DDBJ databases">
        <title>A multi-omics perspective on studying reproductive biology in Daphnia sinensis.</title>
        <authorList>
            <person name="Jia J."/>
        </authorList>
    </citation>
    <scope>NUCLEOTIDE SEQUENCE [LARGE SCALE GENOMIC DNA]</scope>
    <source>
        <strain evidence="1 2">WSL</strain>
    </source>
</reference>
<accession>A0AAD5PTG9</accession>
<proteinExistence type="predicted"/>
<protein>
    <submittedName>
        <fullName evidence="1">Uncharacterized protein</fullName>
    </submittedName>
</protein>
<evidence type="ECO:0000313" key="2">
    <source>
        <dbReference type="Proteomes" id="UP000820818"/>
    </source>
</evidence>
<evidence type="ECO:0000313" key="1">
    <source>
        <dbReference type="EMBL" id="KAI9558842.1"/>
    </source>
</evidence>
<dbReference type="AlphaFoldDB" id="A0AAD5PTG9"/>